<sequence length="87" mass="10257">MTLLKILFSVLFRVVSSTPCWNDRHRYSTQRQQKLRRQQYSLLMLWLNDVPSKVGMVGWRLLLAKLPTRAALPSRGGPQLGWYLREE</sequence>
<protein>
    <submittedName>
        <fullName evidence="2">Uncharacterized protein</fullName>
    </submittedName>
</protein>
<evidence type="ECO:0000256" key="1">
    <source>
        <dbReference type="SAM" id="SignalP"/>
    </source>
</evidence>
<gene>
    <name evidence="2" type="ORF">L195_g042075</name>
</gene>
<proteinExistence type="predicted"/>
<organism evidence="2 3">
    <name type="scientific">Trifolium pratense</name>
    <name type="common">Red clover</name>
    <dbReference type="NCBI Taxonomy" id="57577"/>
    <lineage>
        <taxon>Eukaryota</taxon>
        <taxon>Viridiplantae</taxon>
        <taxon>Streptophyta</taxon>
        <taxon>Embryophyta</taxon>
        <taxon>Tracheophyta</taxon>
        <taxon>Spermatophyta</taxon>
        <taxon>Magnoliopsida</taxon>
        <taxon>eudicotyledons</taxon>
        <taxon>Gunneridae</taxon>
        <taxon>Pentapetalae</taxon>
        <taxon>rosids</taxon>
        <taxon>fabids</taxon>
        <taxon>Fabales</taxon>
        <taxon>Fabaceae</taxon>
        <taxon>Papilionoideae</taxon>
        <taxon>50 kb inversion clade</taxon>
        <taxon>NPAAA clade</taxon>
        <taxon>Hologalegina</taxon>
        <taxon>IRL clade</taxon>
        <taxon>Trifolieae</taxon>
        <taxon>Trifolium</taxon>
    </lineage>
</organism>
<accession>A0A2K3M5E5</accession>
<reference evidence="2 3" key="1">
    <citation type="journal article" date="2014" name="Am. J. Bot.">
        <title>Genome assembly and annotation for red clover (Trifolium pratense; Fabaceae).</title>
        <authorList>
            <person name="Istvanek J."/>
            <person name="Jaros M."/>
            <person name="Krenek A."/>
            <person name="Repkova J."/>
        </authorList>
    </citation>
    <scope>NUCLEOTIDE SEQUENCE [LARGE SCALE GENOMIC DNA]</scope>
    <source>
        <strain evidence="3">cv. Tatra</strain>
        <tissue evidence="2">Young leaves</tissue>
    </source>
</reference>
<comment type="caution">
    <text evidence="2">The sequence shown here is derived from an EMBL/GenBank/DDBJ whole genome shotgun (WGS) entry which is preliminary data.</text>
</comment>
<feature type="chain" id="PRO_5014411147" evidence="1">
    <location>
        <begin position="18"/>
        <end position="87"/>
    </location>
</feature>
<dbReference type="AlphaFoldDB" id="A0A2K3M5E5"/>
<dbReference type="EMBL" id="ASHM01050076">
    <property type="protein sequence ID" value="PNX86000.1"/>
    <property type="molecule type" value="Genomic_DNA"/>
</dbReference>
<evidence type="ECO:0000313" key="3">
    <source>
        <dbReference type="Proteomes" id="UP000236291"/>
    </source>
</evidence>
<evidence type="ECO:0000313" key="2">
    <source>
        <dbReference type="EMBL" id="PNX86000.1"/>
    </source>
</evidence>
<feature type="signal peptide" evidence="1">
    <location>
        <begin position="1"/>
        <end position="17"/>
    </location>
</feature>
<dbReference type="Proteomes" id="UP000236291">
    <property type="component" value="Unassembled WGS sequence"/>
</dbReference>
<keyword evidence="1" id="KW-0732">Signal</keyword>
<reference evidence="2 3" key="2">
    <citation type="journal article" date="2017" name="Front. Plant Sci.">
        <title>Gene Classification and Mining of Molecular Markers Useful in Red Clover (Trifolium pratense) Breeding.</title>
        <authorList>
            <person name="Istvanek J."/>
            <person name="Dluhosova J."/>
            <person name="Dluhos P."/>
            <person name="Patkova L."/>
            <person name="Nedelnik J."/>
            <person name="Repkova J."/>
        </authorList>
    </citation>
    <scope>NUCLEOTIDE SEQUENCE [LARGE SCALE GENOMIC DNA]</scope>
    <source>
        <strain evidence="3">cv. Tatra</strain>
        <tissue evidence="2">Young leaves</tissue>
    </source>
</reference>
<name>A0A2K3M5E5_TRIPR</name>